<dbReference type="AlphaFoldDB" id="A0A2W7N5J4"/>
<dbReference type="Proteomes" id="UP000249239">
    <property type="component" value="Unassembled WGS sequence"/>
</dbReference>
<dbReference type="Gene3D" id="3.40.630.30">
    <property type="match status" value="1"/>
</dbReference>
<organism evidence="2 3">
    <name type="scientific">Breznakibacter xylanolyticus</name>
    <dbReference type="NCBI Taxonomy" id="990"/>
    <lineage>
        <taxon>Bacteria</taxon>
        <taxon>Pseudomonadati</taxon>
        <taxon>Bacteroidota</taxon>
        <taxon>Bacteroidia</taxon>
        <taxon>Marinilabiliales</taxon>
        <taxon>Marinilabiliaceae</taxon>
        <taxon>Breznakibacter</taxon>
    </lineage>
</organism>
<proteinExistence type="predicted"/>
<dbReference type="GO" id="GO:0016740">
    <property type="term" value="F:transferase activity"/>
    <property type="evidence" value="ECO:0007669"/>
    <property type="project" value="UniProtKB-KW"/>
</dbReference>
<keyword evidence="2" id="KW-0808">Transferase</keyword>
<evidence type="ECO:0000259" key="1">
    <source>
        <dbReference type="Pfam" id="PF13480"/>
    </source>
</evidence>
<name>A0A2W7N5J4_9BACT</name>
<accession>A0A2W7N5J4</accession>
<sequence length="305" mass="34897">MIDFQAWDNCIERSVQPRLNALSWYLQLTCPSWDGLVIGDYDAVLPFTYRGRYLKWLVNPAFSQQLGLFTYDELCEVQIQAVVNQLKRITLQSYSFNSANQSMVHLMTGVNSRPNYILDLSAPYEQIRQGFHSNTRRNIQSAGKLSLEVRLISSVDIVNLKLQYPASGVSQSVYRVMPSLLSEIEKREMGFGMGVYCEGRLIAGVFVSHYCNRLTYLLSASTDEGKEKKAMFLLVDHLIRQYCGTETFLDFEGSVIPGVARFFWGFGAREEVYYSVFRGNVFSFQGLLLSIYRSCTRLKKFLSPN</sequence>
<dbReference type="RefSeq" id="WP_170124352.1">
    <property type="nucleotide sequence ID" value="NZ_QKZK01000018.1"/>
</dbReference>
<feature type="domain" description="BioF2-like acetyltransferase" evidence="1">
    <location>
        <begin position="168"/>
        <end position="245"/>
    </location>
</feature>
<dbReference type="InterPro" id="IPR016181">
    <property type="entry name" value="Acyl_CoA_acyltransferase"/>
</dbReference>
<dbReference type="EMBL" id="QKZK01000018">
    <property type="protein sequence ID" value="PZX14993.1"/>
    <property type="molecule type" value="Genomic_DNA"/>
</dbReference>
<protein>
    <submittedName>
        <fullName evidence="2">Acetyltransferase (GNAT) family protein</fullName>
    </submittedName>
</protein>
<reference evidence="2 3" key="1">
    <citation type="submission" date="2018-06" db="EMBL/GenBank/DDBJ databases">
        <title>Genomic Encyclopedia of Archaeal and Bacterial Type Strains, Phase II (KMG-II): from individual species to whole genera.</title>
        <authorList>
            <person name="Goeker M."/>
        </authorList>
    </citation>
    <scope>NUCLEOTIDE SEQUENCE [LARGE SCALE GENOMIC DNA]</scope>
    <source>
        <strain evidence="2 3">DSM 6779</strain>
    </source>
</reference>
<gene>
    <name evidence="2" type="ORF">LX69_02323</name>
</gene>
<dbReference type="InterPro" id="IPR038740">
    <property type="entry name" value="BioF2-like_GNAT_dom"/>
</dbReference>
<dbReference type="Pfam" id="PF13480">
    <property type="entry name" value="Acetyltransf_6"/>
    <property type="match status" value="1"/>
</dbReference>
<dbReference type="SUPFAM" id="SSF55729">
    <property type="entry name" value="Acyl-CoA N-acyltransferases (Nat)"/>
    <property type="match status" value="1"/>
</dbReference>
<keyword evidence="3" id="KW-1185">Reference proteome</keyword>
<evidence type="ECO:0000313" key="3">
    <source>
        <dbReference type="Proteomes" id="UP000249239"/>
    </source>
</evidence>
<comment type="caution">
    <text evidence="2">The sequence shown here is derived from an EMBL/GenBank/DDBJ whole genome shotgun (WGS) entry which is preliminary data.</text>
</comment>
<evidence type="ECO:0000313" key="2">
    <source>
        <dbReference type="EMBL" id="PZX14993.1"/>
    </source>
</evidence>